<evidence type="ECO:0000256" key="2">
    <source>
        <dbReference type="ARBA" id="ARBA00022475"/>
    </source>
</evidence>
<name>A0ABW3VH99_9PSEU</name>
<keyword evidence="3" id="KW-0808">Transferase</keyword>
<comment type="similarity">
    <text evidence="7">Belongs to the glycosyltransferase 87 family.</text>
</comment>
<organism evidence="10 11">
    <name type="scientific">Pseudonocardia benzenivorans</name>
    <dbReference type="NCBI Taxonomy" id="228005"/>
    <lineage>
        <taxon>Bacteria</taxon>
        <taxon>Bacillati</taxon>
        <taxon>Actinomycetota</taxon>
        <taxon>Actinomycetes</taxon>
        <taxon>Pseudonocardiales</taxon>
        <taxon>Pseudonocardiaceae</taxon>
        <taxon>Pseudonocardia</taxon>
    </lineage>
</organism>
<dbReference type="Pfam" id="PF09594">
    <property type="entry name" value="GT87"/>
    <property type="match status" value="1"/>
</dbReference>
<dbReference type="InterPro" id="IPR018584">
    <property type="entry name" value="GT87"/>
</dbReference>
<feature type="transmembrane region" description="Helical" evidence="9">
    <location>
        <begin position="213"/>
        <end position="243"/>
    </location>
</feature>
<evidence type="ECO:0000256" key="9">
    <source>
        <dbReference type="SAM" id="Phobius"/>
    </source>
</evidence>
<proteinExistence type="inferred from homology"/>
<sequence>MTPTSAPDDATRTARAEAPVPARVVPSWTEPMAAAASRLVGGPLGRHAIVGRSRFWTPLRVVLLFAVVVMALSWLGKSPCLQQYRAGDGSLALDWRNDRQYVAMCYSDTVPLYGLEGLDRGSVPYRDAWVEGAGTPQETLRYMEYPVVTGFFQWFNARLTDGWLALADTLPLPVGLPVVVYFDISAAWLALAWLVVAWAVCRLRPSRPWDATLVAVSPLVLVHLFTNFDALAAACATAGMLALARRRPVLAGILIGIGGAAKLYPLMLLLPVLLVGSRRRDAGGLRPAVRTIVAALVAWAAVNLPVALLWTPGWWEFFRLNQSRPADPDSIYFAISYFTGWPGFDGNLAPGQTPSILNTVTLGLFVAACVGVVVLALHAPRPPRLASLAFLVVASFLLVNKVWSPQYSLWLVPLAVLALPRWRLLLAWMAFDAAVWVPRMFYYLTPEKKGLPPDWFLGAVLIRDALVVVLIVLVVRSVLRPDTDAVRLHGSDDPDWPGAGPVGALRGAVRAPVSARVGARASGRTTSRRPRTP</sequence>
<evidence type="ECO:0000256" key="6">
    <source>
        <dbReference type="ARBA" id="ARBA00023136"/>
    </source>
</evidence>
<keyword evidence="2" id="KW-1003">Cell membrane</keyword>
<keyword evidence="6 9" id="KW-0472">Membrane</keyword>
<reference evidence="11" key="1">
    <citation type="journal article" date="2019" name="Int. J. Syst. Evol. Microbiol.">
        <title>The Global Catalogue of Microorganisms (GCM) 10K type strain sequencing project: providing services to taxonomists for standard genome sequencing and annotation.</title>
        <authorList>
            <consortium name="The Broad Institute Genomics Platform"/>
            <consortium name="The Broad Institute Genome Sequencing Center for Infectious Disease"/>
            <person name="Wu L."/>
            <person name="Ma J."/>
        </authorList>
    </citation>
    <scope>NUCLEOTIDE SEQUENCE [LARGE SCALE GENOMIC DNA]</scope>
    <source>
        <strain evidence="11">CCUG 49018</strain>
    </source>
</reference>
<dbReference type="Proteomes" id="UP001597182">
    <property type="component" value="Unassembled WGS sequence"/>
</dbReference>
<evidence type="ECO:0000256" key="5">
    <source>
        <dbReference type="ARBA" id="ARBA00022989"/>
    </source>
</evidence>
<accession>A0ABW3VH99</accession>
<dbReference type="EMBL" id="JBHTMB010000070">
    <property type="protein sequence ID" value="MFD1233603.1"/>
    <property type="molecule type" value="Genomic_DNA"/>
</dbReference>
<feature type="region of interest" description="Disordered" evidence="8">
    <location>
        <begin position="513"/>
        <end position="533"/>
    </location>
</feature>
<evidence type="ECO:0000256" key="7">
    <source>
        <dbReference type="ARBA" id="ARBA00024033"/>
    </source>
</evidence>
<feature type="transmembrane region" description="Helical" evidence="9">
    <location>
        <begin position="356"/>
        <end position="379"/>
    </location>
</feature>
<feature type="transmembrane region" description="Helical" evidence="9">
    <location>
        <begin position="55"/>
        <end position="75"/>
    </location>
</feature>
<keyword evidence="4 9" id="KW-0812">Transmembrane</keyword>
<dbReference type="PIRSF" id="PIRSF010361">
    <property type="entry name" value="UCP010361"/>
    <property type="match status" value="1"/>
</dbReference>
<protein>
    <submittedName>
        <fullName evidence="10">Glycosyltransferase family 87 protein</fullName>
    </submittedName>
</protein>
<keyword evidence="11" id="KW-1185">Reference proteome</keyword>
<gene>
    <name evidence="10" type="ORF">ACFQ34_09945</name>
</gene>
<keyword evidence="5 9" id="KW-1133">Transmembrane helix</keyword>
<evidence type="ECO:0000313" key="10">
    <source>
        <dbReference type="EMBL" id="MFD1233603.1"/>
    </source>
</evidence>
<comment type="caution">
    <text evidence="10">The sequence shown here is derived from an EMBL/GenBank/DDBJ whole genome shotgun (WGS) entry which is preliminary data.</text>
</comment>
<feature type="transmembrane region" description="Helical" evidence="9">
    <location>
        <begin position="455"/>
        <end position="479"/>
    </location>
</feature>
<feature type="transmembrane region" description="Helical" evidence="9">
    <location>
        <begin position="385"/>
        <end position="403"/>
    </location>
</feature>
<evidence type="ECO:0000256" key="4">
    <source>
        <dbReference type="ARBA" id="ARBA00022692"/>
    </source>
</evidence>
<feature type="transmembrane region" description="Helical" evidence="9">
    <location>
        <begin position="249"/>
        <end position="276"/>
    </location>
</feature>
<feature type="transmembrane region" description="Helical" evidence="9">
    <location>
        <begin position="288"/>
        <end position="310"/>
    </location>
</feature>
<comment type="subcellular location">
    <subcellularLocation>
        <location evidence="1">Cell membrane</location>
        <topology evidence="1">Multi-pass membrane protein</topology>
    </subcellularLocation>
</comment>
<dbReference type="InterPro" id="IPR016570">
    <property type="entry name" value="UCP010361"/>
</dbReference>
<dbReference type="RefSeq" id="WP_379652886.1">
    <property type="nucleotide sequence ID" value="NZ_BAABKS010000047.1"/>
</dbReference>
<evidence type="ECO:0000256" key="1">
    <source>
        <dbReference type="ARBA" id="ARBA00004651"/>
    </source>
</evidence>
<evidence type="ECO:0000256" key="8">
    <source>
        <dbReference type="SAM" id="MobiDB-lite"/>
    </source>
</evidence>
<feature type="transmembrane region" description="Helical" evidence="9">
    <location>
        <begin position="178"/>
        <end position="201"/>
    </location>
</feature>
<evidence type="ECO:0000313" key="11">
    <source>
        <dbReference type="Proteomes" id="UP001597182"/>
    </source>
</evidence>
<evidence type="ECO:0000256" key="3">
    <source>
        <dbReference type="ARBA" id="ARBA00022679"/>
    </source>
</evidence>